<organism evidence="1 2">
    <name type="scientific">Cryptolaemus montrouzieri</name>
    <dbReference type="NCBI Taxonomy" id="559131"/>
    <lineage>
        <taxon>Eukaryota</taxon>
        <taxon>Metazoa</taxon>
        <taxon>Ecdysozoa</taxon>
        <taxon>Arthropoda</taxon>
        <taxon>Hexapoda</taxon>
        <taxon>Insecta</taxon>
        <taxon>Pterygota</taxon>
        <taxon>Neoptera</taxon>
        <taxon>Endopterygota</taxon>
        <taxon>Coleoptera</taxon>
        <taxon>Polyphaga</taxon>
        <taxon>Cucujiformia</taxon>
        <taxon>Coccinelloidea</taxon>
        <taxon>Coccinellidae</taxon>
        <taxon>Scymninae</taxon>
        <taxon>Scymnini</taxon>
        <taxon>Cryptolaemus</taxon>
    </lineage>
</organism>
<protein>
    <submittedName>
        <fullName evidence="1">Uncharacterized protein</fullName>
    </submittedName>
</protein>
<dbReference type="AlphaFoldDB" id="A0ABD2PAR4"/>
<dbReference type="EMBL" id="JABFTP020000185">
    <property type="protein sequence ID" value="KAL3288029.1"/>
    <property type="molecule type" value="Genomic_DNA"/>
</dbReference>
<keyword evidence="2" id="KW-1185">Reference proteome</keyword>
<reference evidence="1 2" key="1">
    <citation type="journal article" date="2021" name="BMC Biol.">
        <title>Horizontally acquired antibacterial genes associated with adaptive radiation of ladybird beetles.</title>
        <authorList>
            <person name="Li H.S."/>
            <person name="Tang X.F."/>
            <person name="Huang Y.H."/>
            <person name="Xu Z.Y."/>
            <person name="Chen M.L."/>
            <person name="Du X.Y."/>
            <person name="Qiu B.Y."/>
            <person name="Chen P.T."/>
            <person name="Zhang W."/>
            <person name="Slipinski A."/>
            <person name="Escalona H.E."/>
            <person name="Waterhouse R.M."/>
            <person name="Zwick A."/>
            <person name="Pang H."/>
        </authorList>
    </citation>
    <scope>NUCLEOTIDE SEQUENCE [LARGE SCALE GENOMIC DNA]</scope>
    <source>
        <strain evidence="1">SYSU2018</strain>
    </source>
</reference>
<evidence type="ECO:0000313" key="1">
    <source>
        <dbReference type="EMBL" id="KAL3288029.1"/>
    </source>
</evidence>
<evidence type="ECO:0000313" key="2">
    <source>
        <dbReference type="Proteomes" id="UP001516400"/>
    </source>
</evidence>
<sequence length="115" mass="13433">MALLNLMRFVVLQQKSDNLNNFKNVVKIWREIYLDPLSELLEDSQAVFKKKKSEIEHEMSPHDEPQLSFSVGEEETLEVSKFEKLQSIDLTLTGFEMIGSLLDRLIELLKLKNCY</sequence>
<dbReference type="Proteomes" id="UP001516400">
    <property type="component" value="Unassembled WGS sequence"/>
</dbReference>
<accession>A0ABD2PAR4</accession>
<comment type="caution">
    <text evidence="1">The sequence shown here is derived from an EMBL/GenBank/DDBJ whole genome shotgun (WGS) entry which is preliminary data.</text>
</comment>
<name>A0ABD2PAR4_9CUCU</name>
<gene>
    <name evidence="1" type="ORF">HHI36_002481</name>
</gene>
<proteinExistence type="predicted"/>